<protein>
    <submittedName>
        <fullName evidence="3">Amidase</fullName>
    </submittedName>
</protein>
<evidence type="ECO:0000259" key="2">
    <source>
        <dbReference type="Pfam" id="PF01425"/>
    </source>
</evidence>
<proteinExistence type="inferred from homology"/>
<feature type="domain" description="Amidase" evidence="2">
    <location>
        <begin position="97"/>
        <end position="224"/>
    </location>
</feature>
<feature type="domain" description="Amidase" evidence="2">
    <location>
        <begin position="299"/>
        <end position="381"/>
    </location>
</feature>
<dbReference type="AlphaFoldDB" id="G2G4H1"/>
<gene>
    <name evidence="3" type="ORF">SZN_01864</name>
</gene>
<dbReference type="Proteomes" id="UP000004217">
    <property type="component" value="Unassembled WGS sequence"/>
</dbReference>
<accession>G2G4H1</accession>
<dbReference type="SUPFAM" id="SSF75304">
    <property type="entry name" value="Amidase signature (AS) enzymes"/>
    <property type="match status" value="1"/>
</dbReference>
<dbReference type="Gene3D" id="3.90.1300.10">
    <property type="entry name" value="Amidase signature (AS) domain"/>
    <property type="match status" value="2"/>
</dbReference>
<dbReference type="Pfam" id="PF01425">
    <property type="entry name" value="Amidase"/>
    <property type="match status" value="3"/>
</dbReference>
<evidence type="ECO:0000313" key="4">
    <source>
        <dbReference type="Proteomes" id="UP000004217"/>
    </source>
</evidence>
<comment type="caution">
    <text evidence="3">The sequence shown here is derived from an EMBL/GenBank/DDBJ whole genome shotgun (WGS) entry which is preliminary data.</text>
</comment>
<dbReference type="PANTHER" id="PTHR11895">
    <property type="entry name" value="TRANSAMIDASE"/>
    <property type="match status" value="1"/>
</dbReference>
<dbReference type="GO" id="GO:0003824">
    <property type="term" value="F:catalytic activity"/>
    <property type="evidence" value="ECO:0007669"/>
    <property type="project" value="InterPro"/>
</dbReference>
<dbReference type="RefSeq" id="WP_007490964.1">
    <property type="nucleotide sequence ID" value="NZ_AGBF01000002.1"/>
</dbReference>
<organism evidence="3 4">
    <name type="scientific">Streptomyces zinciresistens K42</name>
    <dbReference type="NCBI Taxonomy" id="700597"/>
    <lineage>
        <taxon>Bacteria</taxon>
        <taxon>Bacillati</taxon>
        <taxon>Actinomycetota</taxon>
        <taxon>Actinomycetes</taxon>
        <taxon>Kitasatosporales</taxon>
        <taxon>Streptomycetaceae</taxon>
        <taxon>Streptomyces</taxon>
    </lineage>
</organism>
<reference evidence="3 4" key="1">
    <citation type="submission" date="2011-08" db="EMBL/GenBank/DDBJ databases">
        <authorList>
            <person name="Lin Y."/>
            <person name="Hao X."/>
            <person name="Johnstone L."/>
            <person name="Miller S.J."/>
            <person name="Wei G."/>
            <person name="Rensing C."/>
        </authorList>
    </citation>
    <scope>NUCLEOTIDE SEQUENCE [LARGE SCALE GENOMIC DNA]</scope>
    <source>
        <strain evidence="3 4">K42</strain>
    </source>
</reference>
<feature type="domain" description="Amidase" evidence="2">
    <location>
        <begin position="32"/>
        <end position="86"/>
    </location>
</feature>
<evidence type="ECO:0000256" key="1">
    <source>
        <dbReference type="ARBA" id="ARBA00009199"/>
    </source>
</evidence>
<evidence type="ECO:0000313" key="3">
    <source>
        <dbReference type="EMBL" id="EGX61646.1"/>
    </source>
</evidence>
<dbReference type="PATRIC" id="fig|700597.3.peg.355"/>
<dbReference type="PANTHER" id="PTHR11895:SF7">
    <property type="entry name" value="GLUTAMYL-TRNA(GLN) AMIDOTRANSFERASE SUBUNIT A, MITOCHONDRIAL"/>
    <property type="match status" value="1"/>
</dbReference>
<comment type="similarity">
    <text evidence="1">Belongs to the amidase family.</text>
</comment>
<dbReference type="EMBL" id="AGBF01000002">
    <property type="protein sequence ID" value="EGX61646.1"/>
    <property type="molecule type" value="Genomic_DNA"/>
</dbReference>
<dbReference type="InterPro" id="IPR000120">
    <property type="entry name" value="Amidase"/>
</dbReference>
<dbReference type="InterPro" id="IPR036928">
    <property type="entry name" value="AS_sf"/>
</dbReference>
<name>G2G4H1_9ACTN</name>
<keyword evidence="4" id="KW-1185">Reference proteome</keyword>
<sequence>MRPAHLPTAPPASLTAVRIASAVRSGAVRAVDVVARTLERIERLDPALSAFAEVWGEEALRRAGEVDARIGAGERPPLAGVPLGVKGRHGLRSAGPLLAAGCVPVGATSVPGPGTPWQTWGLGRFGPTANPWRADRTPGGSSAGSAAAVAAGLVPLATGSDGAGSVRIPAAWCGVVGLKAGNGRLPSPDRTGLAAPGLLARCARDAAVSWAVLSGDAPADGAAHRRGGGALPAVWSSDLGFDSPDPAVVAVAHTAAVRLAETGVLRLVRPRTPLRLDDPAPAWLALRSPDAGPFPGAGRVREANDRRLAALFGQARLLLTPTAPVPPHGHEGPGERYSTALTWAFNLSGHPAISVPAGPGPDGCPVGLQLVAAHGEESLLLAVAQAAQGAVR</sequence>
<dbReference type="InterPro" id="IPR023631">
    <property type="entry name" value="Amidase_dom"/>
</dbReference>